<reference evidence="3" key="2">
    <citation type="submission" date="2015-01" db="EMBL/GenBank/DDBJ databases">
        <title>Evolutionary Origins and Diversification of the Mycorrhizal Mutualists.</title>
        <authorList>
            <consortium name="DOE Joint Genome Institute"/>
            <consortium name="Mycorrhizal Genomics Consortium"/>
            <person name="Kohler A."/>
            <person name="Kuo A."/>
            <person name="Nagy L.G."/>
            <person name="Floudas D."/>
            <person name="Copeland A."/>
            <person name="Barry K.W."/>
            <person name="Cichocki N."/>
            <person name="Veneault-Fourrey C."/>
            <person name="LaButti K."/>
            <person name="Lindquist E.A."/>
            <person name="Lipzen A."/>
            <person name="Lundell T."/>
            <person name="Morin E."/>
            <person name="Murat C."/>
            <person name="Riley R."/>
            <person name="Ohm R."/>
            <person name="Sun H."/>
            <person name="Tunlid A."/>
            <person name="Henrissat B."/>
            <person name="Grigoriev I.V."/>
            <person name="Hibbett D.S."/>
            <person name="Martin F."/>
        </authorList>
    </citation>
    <scope>NUCLEOTIDE SEQUENCE [LARGE SCALE GENOMIC DNA]</scope>
    <source>
        <strain evidence="3">Marx 270</strain>
    </source>
</reference>
<sequence>MLDLHGQNQKLPPAVDDGCAESGDKEAADQVQVEIDGLKLNYEAEYEGDFETDVDEEANPIGLWDDEELSCRLAEMVEKDGGDATWLPDWLQRRLRNHAMAQKSQPKSYKKGPDVMSKSECTQSRYWVQWCNQSCLDAFGFARQSNASTSQAQQASVSVLSISSEESLSNVATDQTEWNTIANEAEWRVSPSWSQDSTVEDGVPGPDEDVGEGQPLPVMEAWEEELDMAVSQNEEIHDWKVLQDQIRADLKKHSKALPLSQLPPERRGGCINAHSFLHDESVESHCCAWLSSLTTGQVTPRVLQNAVNTIIFPELGITPKCQISEQTALKKGVYMDGHEREDVVNYWRDVFLPAMAGYEQHMVHFEGPDLVQVQPVLLPGQQSIKAYYHDESCFHANDDTNYAWIIYPGANGDAWWTHENLLDQIKAAIQIHEKVNGAECQALFVFDNSSAHASLPPDALRALDMNRNDGGKQCKQHDTIIPQSNPDASKCGHTQKMTTPSGQPRGLQSVLEERGFDVHGLHAKRSPYWGWSKYRYRQVSKPNFAAAKKAAVEILDSCPVDVIQHFINHSYHFMSTYCLGLTGQAAEWAVSQHAMMSIEAVLAPTETNFM</sequence>
<dbReference type="AlphaFoldDB" id="A0A0C3IPE3"/>
<dbReference type="Proteomes" id="UP000054217">
    <property type="component" value="Unassembled WGS sequence"/>
</dbReference>
<reference evidence="2 3" key="1">
    <citation type="submission" date="2014-04" db="EMBL/GenBank/DDBJ databases">
        <authorList>
            <consortium name="DOE Joint Genome Institute"/>
            <person name="Kuo A."/>
            <person name="Kohler A."/>
            <person name="Costa M.D."/>
            <person name="Nagy L.G."/>
            <person name="Floudas D."/>
            <person name="Copeland A."/>
            <person name="Barry K.W."/>
            <person name="Cichocki N."/>
            <person name="Veneault-Fourrey C."/>
            <person name="LaButti K."/>
            <person name="Lindquist E.A."/>
            <person name="Lipzen A."/>
            <person name="Lundell T."/>
            <person name="Morin E."/>
            <person name="Murat C."/>
            <person name="Sun H."/>
            <person name="Tunlid A."/>
            <person name="Henrissat B."/>
            <person name="Grigoriev I.V."/>
            <person name="Hibbett D.S."/>
            <person name="Martin F."/>
            <person name="Nordberg H.P."/>
            <person name="Cantor M.N."/>
            <person name="Hua S.X."/>
        </authorList>
    </citation>
    <scope>NUCLEOTIDE SEQUENCE [LARGE SCALE GENOMIC DNA]</scope>
    <source>
        <strain evidence="2 3">Marx 270</strain>
    </source>
</reference>
<dbReference type="HOGENOM" id="CLU_005726_6_2_1"/>
<protein>
    <recommendedName>
        <fullName evidence="4">DDE-1 domain-containing protein</fullName>
    </recommendedName>
</protein>
<evidence type="ECO:0008006" key="4">
    <source>
        <dbReference type="Google" id="ProtNLM"/>
    </source>
</evidence>
<feature type="region of interest" description="Disordered" evidence="1">
    <location>
        <begin position="189"/>
        <end position="210"/>
    </location>
</feature>
<evidence type="ECO:0000313" key="2">
    <source>
        <dbReference type="EMBL" id="KIN98817.1"/>
    </source>
</evidence>
<accession>A0A0C3IPE3</accession>
<dbReference type="OrthoDB" id="6511194at2759"/>
<gene>
    <name evidence="2" type="ORF">M404DRAFT_16577</name>
</gene>
<dbReference type="PANTHER" id="PTHR35871:SF1">
    <property type="entry name" value="CXC1-LIKE CYSTEINE CLUSTER ASSOCIATED WITH KDZ TRANSPOSASES DOMAIN-CONTAINING PROTEIN"/>
    <property type="match status" value="1"/>
</dbReference>
<dbReference type="PANTHER" id="PTHR35871">
    <property type="entry name" value="EXPRESSED PROTEIN"/>
    <property type="match status" value="1"/>
</dbReference>
<evidence type="ECO:0000313" key="3">
    <source>
        <dbReference type="Proteomes" id="UP000054217"/>
    </source>
</evidence>
<organism evidence="2 3">
    <name type="scientific">Pisolithus tinctorius Marx 270</name>
    <dbReference type="NCBI Taxonomy" id="870435"/>
    <lineage>
        <taxon>Eukaryota</taxon>
        <taxon>Fungi</taxon>
        <taxon>Dikarya</taxon>
        <taxon>Basidiomycota</taxon>
        <taxon>Agaricomycotina</taxon>
        <taxon>Agaricomycetes</taxon>
        <taxon>Agaricomycetidae</taxon>
        <taxon>Boletales</taxon>
        <taxon>Sclerodermatineae</taxon>
        <taxon>Pisolithaceae</taxon>
        <taxon>Pisolithus</taxon>
    </lineage>
</organism>
<evidence type="ECO:0000256" key="1">
    <source>
        <dbReference type="SAM" id="MobiDB-lite"/>
    </source>
</evidence>
<feature type="region of interest" description="Disordered" evidence="1">
    <location>
        <begin position="471"/>
        <end position="506"/>
    </location>
</feature>
<name>A0A0C3IPE3_PISTI</name>
<dbReference type="EMBL" id="KN832011">
    <property type="protein sequence ID" value="KIN98817.1"/>
    <property type="molecule type" value="Genomic_DNA"/>
</dbReference>
<dbReference type="InParanoid" id="A0A0C3IPE3"/>
<feature type="compositionally biased region" description="Polar residues" evidence="1">
    <location>
        <begin position="1"/>
        <end position="10"/>
    </location>
</feature>
<proteinExistence type="predicted"/>
<feature type="region of interest" description="Disordered" evidence="1">
    <location>
        <begin position="1"/>
        <end position="28"/>
    </location>
</feature>
<keyword evidence="3" id="KW-1185">Reference proteome</keyword>